<dbReference type="SUPFAM" id="SSF51905">
    <property type="entry name" value="FAD/NAD(P)-binding domain"/>
    <property type="match status" value="2"/>
</dbReference>
<dbReference type="EMBL" id="NPHW01003771">
    <property type="protein sequence ID" value="OXV08986.1"/>
    <property type="molecule type" value="Genomic_DNA"/>
</dbReference>
<comment type="caution">
    <text evidence="2">The sequence shown here is derived from an EMBL/GenBank/DDBJ whole genome shotgun (WGS) entry which is preliminary data.</text>
</comment>
<dbReference type="Gene3D" id="3.50.50.60">
    <property type="entry name" value="FAD/NAD(P)-binding domain"/>
    <property type="match status" value="1"/>
</dbReference>
<gene>
    <name evidence="2" type="ORF">Egran_03251</name>
</gene>
<dbReference type="InterPro" id="IPR036188">
    <property type="entry name" value="FAD/NAD-bd_sf"/>
</dbReference>
<keyword evidence="1" id="KW-0732">Signal</keyword>
<feature type="chain" id="PRO_5012669432" description="FAD dependent oxidoreductase domain-containing protein" evidence="1">
    <location>
        <begin position="36"/>
        <end position="282"/>
    </location>
</feature>
<dbReference type="Proteomes" id="UP000243515">
    <property type="component" value="Unassembled WGS sequence"/>
</dbReference>
<reference evidence="2 3" key="1">
    <citation type="journal article" date="2015" name="Environ. Microbiol.">
        <title>Metagenome sequence of Elaphomyces granulatus from sporocarp tissue reveals Ascomycota ectomycorrhizal fingerprints of genome expansion and a Proteobacteria-rich microbiome.</title>
        <authorList>
            <person name="Quandt C.A."/>
            <person name="Kohler A."/>
            <person name="Hesse C.N."/>
            <person name="Sharpton T.J."/>
            <person name="Martin F."/>
            <person name="Spatafora J.W."/>
        </authorList>
    </citation>
    <scope>NUCLEOTIDE SEQUENCE [LARGE SCALE GENOMIC DNA]</scope>
    <source>
        <strain evidence="2 3">OSC145934</strain>
    </source>
</reference>
<feature type="signal peptide" evidence="1">
    <location>
        <begin position="1"/>
        <end position="35"/>
    </location>
</feature>
<dbReference type="Pfam" id="PF13450">
    <property type="entry name" value="NAD_binding_8"/>
    <property type="match status" value="1"/>
</dbReference>
<dbReference type="AlphaFoldDB" id="A0A232LY17"/>
<dbReference type="OrthoDB" id="66881at2759"/>
<sequence>MSALEQARSTLRLAVNHPLRFLYLLLQLILDLIFSPSPPPPGAKGGKIQRQRIAVIGAGLTGVSSAAHYVDHGFDVKIFEARSKEHGLSGIGAHVSQLIAITLIWGCYSQHYVPFSPFCKMGVCVPKSEAAFNAPVASVEKNMSGKWIINGNKAGYGLFDGVAVAGQRFIPPTSMGRKFKERRGFIGGGASAIEALNLNVFGQQTSFAWIPEWLLQKFFYRDLDDISPANKGLYTDTPMVNSDLFSQIRSSKARWLRGDVITVEEDGILFNHRAKSKGLPQP</sequence>
<organism evidence="2 3">
    <name type="scientific">Elaphomyces granulatus</name>
    <dbReference type="NCBI Taxonomy" id="519963"/>
    <lineage>
        <taxon>Eukaryota</taxon>
        <taxon>Fungi</taxon>
        <taxon>Dikarya</taxon>
        <taxon>Ascomycota</taxon>
        <taxon>Pezizomycotina</taxon>
        <taxon>Eurotiomycetes</taxon>
        <taxon>Eurotiomycetidae</taxon>
        <taxon>Eurotiales</taxon>
        <taxon>Elaphomycetaceae</taxon>
        <taxon>Elaphomyces</taxon>
    </lineage>
</organism>
<proteinExistence type="predicted"/>
<protein>
    <recommendedName>
        <fullName evidence="4">FAD dependent oxidoreductase domain-containing protein</fullName>
    </recommendedName>
</protein>
<dbReference type="PRINTS" id="PR00419">
    <property type="entry name" value="ADXRDTASE"/>
</dbReference>
<name>A0A232LY17_9EURO</name>
<evidence type="ECO:0000256" key="1">
    <source>
        <dbReference type="SAM" id="SignalP"/>
    </source>
</evidence>
<keyword evidence="3" id="KW-1185">Reference proteome</keyword>
<evidence type="ECO:0008006" key="4">
    <source>
        <dbReference type="Google" id="ProtNLM"/>
    </source>
</evidence>
<evidence type="ECO:0000313" key="3">
    <source>
        <dbReference type="Proteomes" id="UP000243515"/>
    </source>
</evidence>
<evidence type="ECO:0000313" key="2">
    <source>
        <dbReference type="EMBL" id="OXV08986.1"/>
    </source>
</evidence>
<accession>A0A232LY17</accession>